<sequence>MAAVHYQPFSEGVPVKSFPNGVEVRTMKVEDSEFAGRILVEGFESKFIHAVGKRNLDKVMEASSIDHRSMGSIYHRIFIATVDGQPAGLMELKFHGDKSHGGSSEPYSQRLGCWVMCRLGIMLDSMTESVGQGRCYVDHIAVDARFRGKGLGKALLETADEVALRNNCNVIYLWVYDGNRAKHLYERQGYVTVDTGGGCIVKCLFGMEPFAKMEKNLQNF</sequence>
<dbReference type="InterPro" id="IPR000182">
    <property type="entry name" value="GNAT_dom"/>
</dbReference>
<dbReference type="RefSeq" id="XP_005102497.1">
    <property type="nucleotide sequence ID" value="XM_005102440.3"/>
</dbReference>
<evidence type="ECO:0000256" key="1">
    <source>
        <dbReference type="ARBA" id="ARBA00022679"/>
    </source>
</evidence>
<dbReference type="InterPro" id="IPR050680">
    <property type="entry name" value="YpeA/RimI_acetyltransf"/>
</dbReference>
<proteinExistence type="predicted"/>
<accession>A0ABM0JVG6</accession>
<dbReference type="InterPro" id="IPR016181">
    <property type="entry name" value="Acyl_CoA_acyltransferase"/>
</dbReference>
<evidence type="ECO:0000256" key="2">
    <source>
        <dbReference type="ARBA" id="ARBA00023315"/>
    </source>
</evidence>
<name>A0ABM0JVG6_APLCA</name>
<evidence type="ECO:0000259" key="3">
    <source>
        <dbReference type="PROSITE" id="PS51186"/>
    </source>
</evidence>
<dbReference type="Gene3D" id="3.40.630.30">
    <property type="match status" value="1"/>
</dbReference>
<keyword evidence="2" id="KW-0012">Acyltransferase</keyword>
<dbReference type="PANTHER" id="PTHR43420:SF47">
    <property type="entry name" value="N-ACETYLTRANSFERASE DOMAIN-CONTAINING PROTEIN"/>
    <property type="match status" value="1"/>
</dbReference>
<keyword evidence="4" id="KW-1185">Reference proteome</keyword>
<gene>
    <name evidence="5" type="primary">LOC101855882</name>
</gene>
<organism evidence="4 5">
    <name type="scientific">Aplysia californica</name>
    <name type="common">California sea hare</name>
    <dbReference type="NCBI Taxonomy" id="6500"/>
    <lineage>
        <taxon>Eukaryota</taxon>
        <taxon>Metazoa</taxon>
        <taxon>Spiralia</taxon>
        <taxon>Lophotrochozoa</taxon>
        <taxon>Mollusca</taxon>
        <taxon>Gastropoda</taxon>
        <taxon>Heterobranchia</taxon>
        <taxon>Euthyneura</taxon>
        <taxon>Tectipleura</taxon>
        <taxon>Aplysiida</taxon>
        <taxon>Aplysioidea</taxon>
        <taxon>Aplysiidae</taxon>
        <taxon>Aplysia</taxon>
    </lineage>
</organism>
<dbReference type="GeneID" id="101855882"/>
<protein>
    <submittedName>
        <fullName evidence="5">Uncharacterized protein LOC101855882</fullName>
    </submittedName>
</protein>
<reference evidence="5" key="1">
    <citation type="submission" date="2025-08" db="UniProtKB">
        <authorList>
            <consortium name="RefSeq"/>
        </authorList>
    </citation>
    <scope>IDENTIFICATION</scope>
</reference>
<dbReference type="PROSITE" id="PS51186">
    <property type="entry name" value="GNAT"/>
    <property type="match status" value="1"/>
</dbReference>
<dbReference type="CDD" id="cd04301">
    <property type="entry name" value="NAT_SF"/>
    <property type="match status" value="1"/>
</dbReference>
<evidence type="ECO:0000313" key="5">
    <source>
        <dbReference type="RefSeq" id="XP_005102497.1"/>
    </source>
</evidence>
<dbReference type="SUPFAM" id="SSF55729">
    <property type="entry name" value="Acyl-CoA N-acyltransferases (Nat)"/>
    <property type="match status" value="1"/>
</dbReference>
<dbReference type="Pfam" id="PF00583">
    <property type="entry name" value="Acetyltransf_1"/>
    <property type="match status" value="1"/>
</dbReference>
<keyword evidence="1" id="KW-0808">Transferase</keyword>
<dbReference type="PANTHER" id="PTHR43420">
    <property type="entry name" value="ACETYLTRANSFERASE"/>
    <property type="match status" value="1"/>
</dbReference>
<feature type="domain" description="N-acetyltransferase" evidence="3">
    <location>
        <begin position="22"/>
        <end position="218"/>
    </location>
</feature>
<dbReference type="Proteomes" id="UP000694888">
    <property type="component" value="Unplaced"/>
</dbReference>
<evidence type="ECO:0000313" key="4">
    <source>
        <dbReference type="Proteomes" id="UP000694888"/>
    </source>
</evidence>